<evidence type="ECO:0000256" key="8">
    <source>
        <dbReference type="SAM" id="Phobius"/>
    </source>
</evidence>
<comment type="subcellular location">
    <subcellularLocation>
        <location evidence="1">Cell membrane</location>
        <topology evidence="1">Multi-pass membrane protein</topology>
    </subcellularLocation>
</comment>
<feature type="transmembrane region" description="Helical" evidence="8">
    <location>
        <begin position="50"/>
        <end position="72"/>
    </location>
</feature>
<dbReference type="PANTHER" id="PTHR34979:SF1">
    <property type="entry name" value="INNER MEMBRANE PROTEIN YGAZ"/>
    <property type="match status" value="1"/>
</dbReference>
<proteinExistence type="inferred from homology"/>
<feature type="transmembrane region" description="Helical" evidence="8">
    <location>
        <begin position="23"/>
        <end position="44"/>
    </location>
</feature>
<keyword evidence="5 8" id="KW-0812">Transmembrane</keyword>
<evidence type="ECO:0000256" key="4">
    <source>
        <dbReference type="ARBA" id="ARBA00022475"/>
    </source>
</evidence>
<organism evidence="9 10">
    <name type="scientific">Treponema bryantii</name>
    <dbReference type="NCBI Taxonomy" id="163"/>
    <lineage>
        <taxon>Bacteria</taxon>
        <taxon>Pseudomonadati</taxon>
        <taxon>Spirochaetota</taxon>
        <taxon>Spirochaetia</taxon>
        <taxon>Spirochaetales</taxon>
        <taxon>Treponemataceae</taxon>
        <taxon>Treponema</taxon>
    </lineage>
</organism>
<dbReference type="EMBL" id="FOFU01000002">
    <property type="protein sequence ID" value="SEQ07549.1"/>
    <property type="molecule type" value="Genomic_DNA"/>
</dbReference>
<comment type="similarity">
    <text evidence="2">Belongs to the AzlC family.</text>
</comment>
<evidence type="ECO:0000256" key="2">
    <source>
        <dbReference type="ARBA" id="ARBA00010735"/>
    </source>
</evidence>
<reference evidence="9 10" key="1">
    <citation type="submission" date="2016-10" db="EMBL/GenBank/DDBJ databases">
        <authorList>
            <person name="de Groot N.N."/>
        </authorList>
    </citation>
    <scope>NUCLEOTIDE SEQUENCE [LARGE SCALE GENOMIC DNA]</scope>
    <source>
        <strain evidence="9 10">B25</strain>
    </source>
</reference>
<dbReference type="GO" id="GO:0005886">
    <property type="term" value="C:plasma membrane"/>
    <property type="evidence" value="ECO:0007669"/>
    <property type="project" value="UniProtKB-SubCell"/>
</dbReference>
<sequence>MVTFVVIGIGYGILMQKHGFGPLWSLLSGFVIYSGTAQFVSVAMLADSSFFMAAVTALMISARHIFFSISMIGRYKNEGHRKWYLYYALCDETYAMLSKDKMPEGVNVSLYRVLVTALNQSSWIIGSVLGGLLGSLLEFDSTGIDFAMTALFTTVFIEQWLSSKCHIPSILGVAATLICRLLFGRDLFLIPSMVVIIIVLTLLRKKIEPEGELNDERL</sequence>
<feature type="transmembrane region" description="Helical" evidence="8">
    <location>
        <begin position="182"/>
        <end position="203"/>
    </location>
</feature>
<keyword evidence="7 8" id="KW-0472">Membrane</keyword>
<evidence type="ECO:0000256" key="1">
    <source>
        <dbReference type="ARBA" id="ARBA00004651"/>
    </source>
</evidence>
<keyword evidence="6 8" id="KW-1133">Transmembrane helix</keyword>
<dbReference type="Pfam" id="PF03591">
    <property type="entry name" value="AzlC"/>
    <property type="match status" value="1"/>
</dbReference>
<keyword evidence="10" id="KW-1185">Reference proteome</keyword>
<dbReference type="PANTHER" id="PTHR34979">
    <property type="entry name" value="INNER MEMBRANE PROTEIN YGAZ"/>
    <property type="match status" value="1"/>
</dbReference>
<protein>
    <submittedName>
        <fullName evidence="9">4-azaleucine resistance probable transporter AzlC</fullName>
    </submittedName>
</protein>
<keyword evidence="3" id="KW-0813">Transport</keyword>
<evidence type="ECO:0000313" key="10">
    <source>
        <dbReference type="Proteomes" id="UP000182360"/>
    </source>
</evidence>
<evidence type="ECO:0000256" key="5">
    <source>
        <dbReference type="ARBA" id="ARBA00022692"/>
    </source>
</evidence>
<dbReference type="GO" id="GO:1903785">
    <property type="term" value="P:L-valine transmembrane transport"/>
    <property type="evidence" value="ECO:0007669"/>
    <property type="project" value="TreeGrafter"/>
</dbReference>
<keyword evidence="4" id="KW-1003">Cell membrane</keyword>
<evidence type="ECO:0000256" key="3">
    <source>
        <dbReference type="ARBA" id="ARBA00022448"/>
    </source>
</evidence>
<name>A0A1H9D2G4_9SPIR</name>
<evidence type="ECO:0000313" key="9">
    <source>
        <dbReference type="EMBL" id="SEQ07549.1"/>
    </source>
</evidence>
<evidence type="ECO:0000256" key="6">
    <source>
        <dbReference type="ARBA" id="ARBA00022989"/>
    </source>
</evidence>
<dbReference type="InterPro" id="IPR011606">
    <property type="entry name" value="Brnchd-chn_aa_trnsp_permease"/>
</dbReference>
<evidence type="ECO:0000256" key="7">
    <source>
        <dbReference type="ARBA" id="ARBA00023136"/>
    </source>
</evidence>
<dbReference type="Proteomes" id="UP000182360">
    <property type="component" value="Unassembled WGS sequence"/>
</dbReference>
<accession>A0A1H9D2G4</accession>
<dbReference type="AlphaFoldDB" id="A0A1H9D2G4"/>
<gene>
    <name evidence="9" type="ORF">SAMN04487977_102405</name>
</gene>